<dbReference type="STRING" id="363999.A0A439DBS3"/>
<dbReference type="PROSITE" id="PS50088">
    <property type="entry name" value="ANK_REPEAT"/>
    <property type="match status" value="3"/>
</dbReference>
<comment type="caution">
    <text evidence="5">The sequence shown here is derived from an EMBL/GenBank/DDBJ whole genome shotgun (WGS) entry which is preliminary data.</text>
</comment>
<dbReference type="InterPro" id="IPR002110">
    <property type="entry name" value="Ankyrin_rpt"/>
</dbReference>
<dbReference type="EMBL" id="RYZI01000068">
    <property type="protein sequence ID" value="RWA11818.1"/>
    <property type="molecule type" value="Genomic_DNA"/>
</dbReference>
<evidence type="ECO:0000259" key="3">
    <source>
        <dbReference type="Pfam" id="PF22939"/>
    </source>
</evidence>
<keyword evidence="2" id="KW-0040">ANK repeat</keyword>
<feature type="domain" description="GPI inositol-deacylase winged helix" evidence="3">
    <location>
        <begin position="673"/>
        <end position="763"/>
    </location>
</feature>
<dbReference type="Pfam" id="PF12796">
    <property type="entry name" value="Ank_2"/>
    <property type="match status" value="1"/>
</dbReference>
<feature type="repeat" description="ANK" evidence="2">
    <location>
        <begin position="918"/>
        <end position="950"/>
    </location>
</feature>
<dbReference type="Pfam" id="PF24883">
    <property type="entry name" value="NPHP3_N"/>
    <property type="match status" value="1"/>
</dbReference>
<dbReference type="InterPro" id="IPR027417">
    <property type="entry name" value="P-loop_NTPase"/>
</dbReference>
<dbReference type="InterPro" id="IPR054471">
    <property type="entry name" value="GPIID_WHD"/>
</dbReference>
<sequence>MDHSTTAIHVDTLGLTLLYPPTSEAGSRAPPVVNIIFVHGLRGHPRETWEYPAPVQQDIVAMGSVRGTEPGTMSAKKSRSMSKLRFKFLRSSSPAGSGSQVADRSHPGEAIYWPADLLPLAVPRAKIWTYGYNADISGGFFRSNNQNSILEHGNDLMVKVERALRDELPIIFVAHSVGGLVVKVAINDMHSSIDPRYQRLSHRIWAAVFCGCPHRGSDAAAWGKLASNLVAMTLMDTNSRLLSDLQVDSRTLSRIQADFKRALHRTPLRIHSFQEGRALTGMKGLDSKVVDDFSSKLDWAPETIETIDADHREMVKKPGMKDISDILKDLEREAVVVAAAQAISISELPSFKEQVGNHELQSVAENLARKARTMELLRKLYTSPYGDRKDRNPDRVDGTCQWFINHQLFQTWQESKTSNLLWVSADPGCGKSVLTKYLVDDFLSGTDKRMICYFFFKDEFEDQRCPASALCCILRQIFLQRPDLLTDEILERFERDGEKLLDSFRGLWDILIGVASEYGGELVCILDALDECGEHGQSLIAEAMCKLYGTERSQFFLKFLLTSRPYVHIQRCFRILETRLPTIHLSGENEVEVEKISKEIDIVIRENVENLGVRLQLLPKEQEILQHELTRNPNRTYLWVYLMFDVINHSINITEDALREVIRNVPESVDAAYDRILCRSRDREKAIRLLHIVVAAERPLSLSEMALALAIKESDRSYADLKLEPVMRFRDTVRELCGLFVTVQGSKIYLLHQTAKEFLVQQEFANATRSLNLEANRFQWKSLLRPAESHRIVAEICIWHLLFDEFTSSHFICDGRVRQYIRDYIFVNYSAKHWASHFRKALIQNDSPMQHSTMRLFEMERVGVWFGIYRQDLETKVVLNNVQDDCLNVLRLVSYFGLEGVGKLLLERGAKVEPEGEDVQTPLWCAVNEGHEAVVRLLLENGANVKAKTTSEQWTALHIAATNGHGGVVQLLLENGADIGAMTASKQQTALDMAVQNGHEAVIQVLLEHS</sequence>
<dbReference type="Pfam" id="PF22939">
    <property type="entry name" value="WHD_GPIID"/>
    <property type="match status" value="1"/>
</dbReference>
<organism evidence="5 6">
    <name type="scientific">Xylaria grammica</name>
    <dbReference type="NCBI Taxonomy" id="363999"/>
    <lineage>
        <taxon>Eukaryota</taxon>
        <taxon>Fungi</taxon>
        <taxon>Dikarya</taxon>
        <taxon>Ascomycota</taxon>
        <taxon>Pezizomycotina</taxon>
        <taxon>Sordariomycetes</taxon>
        <taxon>Xylariomycetidae</taxon>
        <taxon>Xylariales</taxon>
        <taxon>Xylariaceae</taxon>
        <taxon>Xylaria</taxon>
    </lineage>
</organism>
<dbReference type="PROSITE" id="PS50297">
    <property type="entry name" value="ANK_REP_REGION"/>
    <property type="match status" value="3"/>
</dbReference>
<dbReference type="Gene3D" id="3.40.50.300">
    <property type="entry name" value="P-loop containing nucleotide triphosphate hydrolases"/>
    <property type="match status" value="1"/>
</dbReference>
<dbReference type="Proteomes" id="UP000286045">
    <property type="component" value="Unassembled WGS sequence"/>
</dbReference>
<dbReference type="SUPFAM" id="SSF48403">
    <property type="entry name" value="Ankyrin repeat"/>
    <property type="match status" value="1"/>
</dbReference>
<dbReference type="InterPro" id="IPR029058">
    <property type="entry name" value="AB_hydrolase_fold"/>
</dbReference>
<feature type="domain" description="Nephrocystin 3-like N-terminal" evidence="4">
    <location>
        <begin position="398"/>
        <end position="564"/>
    </location>
</feature>
<dbReference type="SUPFAM" id="SSF53474">
    <property type="entry name" value="alpha/beta-Hydrolases"/>
    <property type="match status" value="1"/>
</dbReference>
<protein>
    <submittedName>
        <fullName evidence="5">Uncharacterized protein</fullName>
    </submittedName>
</protein>
<evidence type="ECO:0000313" key="5">
    <source>
        <dbReference type="EMBL" id="RWA11818.1"/>
    </source>
</evidence>
<name>A0A439DBS3_9PEZI</name>
<gene>
    <name evidence="5" type="ORF">EKO27_g3256</name>
</gene>
<dbReference type="SMART" id="SM00248">
    <property type="entry name" value="ANK"/>
    <property type="match status" value="3"/>
</dbReference>
<keyword evidence="1" id="KW-0677">Repeat</keyword>
<proteinExistence type="predicted"/>
<dbReference type="InterPro" id="IPR056884">
    <property type="entry name" value="NPHP3-like_N"/>
</dbReference>
<accession>A0A439DBS3</accession>
<feature type="repeat" description="ANK" evidence="2">
    <location>
        <begin position="952"/>
        <end position="984"/>
    </location>
</feature>
<evidence type="ECO:0000256" key="1">
    <source>
        <dbReference type="ARBA" id="ARBA00022737"/>
    </source>
</evidence>
<dbReference type="AlphaFoldDB" id="A0A439DBS3"/>
<feature type="repeat" description="ANK" evidence="2">
    <location>
        <begin position="986"/>
        <end position="1010"/>
    </location>
</feature>
<evidence type="ECO:0000256" key="2">
    <source>
        <dbReference type="PROSITE-ProRule" id="PRU00023"/>
    </source>
</evidence>
<dbReference type="Gene3D" id="1.25.40.20">
    <property type="entry name" value="Ankyrin repeat-containing domain"/>
    <property type="match status" value="1"/>
</dbReference>
<evidence type="ECO:0000259" key="4">
    <source>
        <dbReference type="Pfam" id="PF24883"/>
    </source>
</evidence>
<dbReference type="Gene3D" id="3.40.50.1820">
    <property type="entry name" value="alpha/beta hydrolase"/>
    <property type="match status" value="1"/>
</dbReference>
<dbReference type="InterPro" id="IPR036770">
    <property type="entry name" value="Ankyrin_rpt-contain_sf"/>
</dbReference>
<dbReference type="PANTHER" id="PTHR10039">
    <property type="entry name" value="AMELOGENIN"/>
    <property type="match status" value="1"/>
</dbReference>
<reference evidence="5 6" key="1">
    <citation type="submission" date="2018-12" db="EMBL/GenBank/DDBJ databases">
        <title>Draft genome sequence of Xylaria grammica IHI A82.</title>
        <authorList>
            <person name="Buettner E."/>
            <person name="Kellner H."/>
        </authorList>
    </citation>
    <scope>NUCLEOTIDE SEQUENCE [LARGE SCALE GENOMIC DNA]</scope>
    <source>
        <strain evidence="5 6">IHI A82</strain>
    </source>
</reference>
<keyword evidence="6" id="KW-1185">Reference proteome</keyword>
<evidence type="ECO:0000313" key="6">
    <source>
        <dbReference type="Proteomes" id="UP000286045"/>
    </source>
</evidence>